<keyword evidence="1" id="KW-0732">Signal</keyword>
<dbReference type="Gene3D" id="3.40.30.10">
    <property type="entry name" value="Glutaredoxin"/>
    <property type="match status" value="1"/>
</dbReference>
<reference evidence="3 4" key="1">
    <citation type="submission" date="2018-12" db="EMBL/GenBank/DDBJ databases">
        <authorList>
            <person name="Feng G."/>
            <person name="Zhu H."/>
        </authorList>
    </citation>
    <scope>NUCLEOTIDE SEQUENCE [LARGE SCALE GENOMIC DNA]</scope>
    <source>
        <strain evidence="3 4">9PBR-2</strain>
    </source>
</reference>
<gene>
    <name evidence="3" type="ORF">EI290_10125</name>
</gene>
<dbReference type="InterPro" id="IPR036249">
    <property type="entry name" value="Thioredoxin-like_sf"/>
</dbReference>
<dbReference type="PANTHER" id="PTHR43640:SF1">
    <property type="entry name" value="THIOREDOXIN-DEPENDENT PEROXIREDOXIN"/>
    <property type="match status" value="1"/>
</dbReference>
<sequence>MKKLLPFLASLLVLAFSSFIMLRPVAEAGYQVGDKAADFKLKNVDGKLMSLADNKAAKGYIVVFTCNTCPYAKAYEQRIIDLNTKYAPQGYPVVAINPNDPATVPGDSFAEMQKRAREKKYTFPYLQDETQQVARQYGATRTPHLYVLTRQGADFVVSYIGAIDDNSEDAKLVKTKYLENAMTELVAGKPASVSSTKAIGCTIKWKKA</sequence>
<keyword evidence="4" id="KW-1185">Reference proteome</keyword>
<dbReference type="InterPro" id="IPR047262">
    <property type="entry name" value="PRX-like1"/>
</dbReference>
<dbReference type="EMBL" id="RWIS01000006">
    <property type="protein sequence ID" value="RSK33064.1"/>
    <property type="molecule type" value="Genomic_DNA"/>
</dbReference>
<dbReference type="RefSeq" id="WP_125429325.1">
    <property type="nucleotide sequence ID" value="NZ_RWIS01000006.1"/>
</dbReference>
<dbReference type="OrthoDB" id="9809746at2"/>
<dbReference type="PROSITE" id="PS51352">
    <property type="entry name" value="THIOREDOXIN_2"/>
    <property type="match status" value="1"/>
</dbReference>
<dbReference type="CDD" id="cd02969">
    <property type="entry name" value="PRX_like1"/>
    <property type="match status" value="1"/>
</dbReference>
<feature type="signal peptide" evidence="1">
    <location>
        <begin position="1"/>
        <end position="28"/>
    </location>
</feature>
<organism evidence="3 4">
    <name type="scientific">Hymenobacter metallilatus</name>
    <dbReference type="NCBI Taxonomy" id="2493666"/>
    <lineage>
        <taxon>Bacteria</taxon>
        <taxon>Pseudomonadati</taxon>
        <taxon>Bacteroidota</taxon>
        <taxon>Cytophagia</taxon>
        <taxon>Cytophagales</taxon>
        <taxon>Hymenobacteraceae</taxon>
        <taxon>Hymenobacter</taxon>
    </lineage>
</organism>
<evidence type="ECO:0000313" key="4">
    <source>
        <dbReference type="Proteomes" id="UP000280066"/>
    </source>
</evidence>
<evidence type="ECO:0000256" key="1">
    <source>
        <dbReference type="SAM" id="SignalP"/>
    </source>
</evidence>
<dbReference type="Pfam" id="PF00578">
    <property type="entry name" value="AhpC-TSA"/>
    <property type="match status" value="1"/>
</dbReference>
<dbReference type="GO" id="GO:0016491">
    <property type="term" value="F:oxidoreductase activity"/>
    <property type="evidence" value="ECO:0007669"/>
    <property type="project" value="InterPro"/>
</dbReference>
<evidence type="ECO:0000259" key="2">
    <source>
        <dbReference type="PROSITE" id="PS51352"/>
    </source>
</evidence>
<dbReference type="InterPro" id="IPR000866">
    <property type="entry name" value="AhpC/TSA"/>
</dbReference>
<dbReference type="AlphaFoldDB" id="A0A3R9M678"/>
<protein>
    <submittedName>
        <fullName evidence="3">Thioredoxin family protein</fullName>
    </submittedName>
</protein>
<dbReference type="PANTHER" id="PTHR43640">
    <property type="entry name" value="OS07G0260300 PROTEIN"/>
    <property type="match status" value="1"/>
</dbReference>
<name>A0A3R9M678_9BACT</name>
<feature type="domain" description="Thioredoxin" evidence="2">
    <location>
        <begin position="30"/>
        <end position="183"/>
    </location>
</feature>
<comment type="caution">
    <text evidence="3">The sequence shown here is derived from an EMBL/GenBank/DDBJ whole genome shotgun (WGS) entry which is preliminary data.</text>
</comment>
<proteinExistence type="predicted"/>
<evidence type="ECO:0000313" key="3">
    <source>
        <dbReference type="EMBL" id="RSK33064.1"/>
    </source>
</evidence>
<dbReference type="GO" id="GO:0016209">
    <property type="term" value="F:antioxidant activity"/>
    <property type="evidence" value="ECO:0007669"/>
    <property type="project" value="InterPro"/>
</dbReference>
<accession>A0A3R9M678</accession>
<dbReference type="SUPFAM" id="SSF52833">
    <property type="entry name" value="Thioredoxin-like"/>
    <property type="match status" value="1"/>
</dbReference>
<dbReference type="Proteomes" id="UP000280066">
    <property type="component" value="Unassembled WGS sequence"/>
</dbReference>
<dbReference type="InterPro" id="IPR013766">
    <property type="entry name" value="Thioredoxin_domain"/>
</dbReference>
<feature type="chain" id="PRO_5018743166" evidence="1">
    <location>
        <begin position="29"/>
        <end position="208"/>
    </location>
</feature>